<dbReference type="EMBL" id="VUNH01000013">
    <property type="protein sequence ID" value="MST56522.1"/>
    <property type="molecule type" value="Genomic_DNA"/>
</dbReference>
<keyword evidence="2" id="KW-0472">Membrane</keyword>
<organism evidence="3 4">
    <name type="scientific">Pyramidobacter porci</name>
    <dbReference type="NCBI Taxonomy" id="2605789"/>
    <lineage>
        <taxon>Bacteria</taxon>
        <taxon>Thermotogati</taxon>
        <taxon>Synergistota</taxon>
        <taxon>Synergistia</taxon>
        <taxon>Synergistales</taxon>
        <taxon>Dethiosulfovibrionaceae</taxon>
        <taxon>Pyramidobacter</taxon>
    </lineage>
</organism>
<accession>A0A6L5YFW2</accession>
<keyword evidence="2" id="KW-0812">Transmembrane</keyword>
<evidence type="ECO:0000313" key="3">
    <source>
        <dbReference type="EMBL" id="MST56522.1"/>
    </source>
</evidence>
<comment type="caution">
    <text evidence="3">The sequence shown here is derived from an EMBL/GenBank/DDBJ whole genome shotgun (WGS) entry which is preliminary data.</text>
</comment>
<dbReference type="AlphaFoldDB" id="A0A6L5YFW2"/>
<dbReference type="RefSeq" id="WP_154529600.1">
    <property type="nucleotide sequence ID" value="NZ_JAXDZJ010000032.1"/>
</dbReference>
<proteinExistence type="predicted"/>
<reference evidence="3 4" key="1">
    <citation type="submission" date="2019-08" db="EMBL/GenBank/DDBJ databases">
        <title>In-depth cultivation of the pig gut microbiome towards novel bacterial diversity and tailored functional studies.</title>
        <authorList>
            <person name="Wylensek D."/>
            <person name="Hitch T.C.A."/>
            <person name="Clavel T."/>
        </authorList>
    </citation>
    <scope>NUCLEOTIDE SEQUENCE [LARGE SCALE GENOMIC DNA]</scope>
    <source>
        <strain evidence="3 4">SM-530-WT-4B</strain>
    </source>
</reference>
<protein>
    <submittedName>
        <fullName evidence="3">Cell division protein</fullName>
    </submittedName>
</protein>
<keyword evidence="4" id="KW-1185">Reference proteome</keyword>
<evidence type="ECO:0000256" key="1">
    <source>
        <dbReference type="SAM" id="Coils"/>
    </source>
</evidence>
<sequence length="102" mass="12034">MKLRWVAFWAVVVMSAAMLVTSVLNEFRRQRRMAELMQEKVEALHQAQDKLSRMRDRVEFFKTEEGQAWIARDKLNMAFGGEEIYRIEGEIPDDRKPATESK</sequence>
<name>A0A6L5YFW2_9BACT</name>
<keyword evidence="3" id="KW-0131">Cell cycle</keyword>
<feature type="coiled-coil region" evidence="1">
    <location>
        <begin position="37"/>
        <end position="64"/>
    </location>
</feature>
<evidence type="ECO:0000256" key="2">
    <source>
        <dbReference type="SAM" id="Phobius"/>
    </source>
</evidence>
<keyword evidence="3" id="KW-0132">Cell division</keyword>
<dbReference type="Proteomes" id="UP000473699">
    <property type="component" value="Unassembled WGS sequence"/>
</dbReference>
<gene>
    <name evidence="3" type="ORF">FYJ74_10845</name>
</gene>
<feature type="transmembrane region" description="Helical" evidence="2">
    <location>
        <begin position="6"/>
        <end position="27"/>
    </location>
</feature>
<dbReference type="GO" id="GO:0051301">
    <property type="term" value="P:cell division"/>
    <property type="evidence" value="ECO:0007669"/>
    <property type="project" value="UniProtKB-KW"/>
</dbReference>
<keyword evidence="2" id="KW-1133">Transmembrane helix</keyword>
<evidence type="ECO:0000313" key="4">
    <source>
        <dbReference type="Proteomes" id="UP000473699"/>
    </source>
</evidence>
<keyword evidence="1" id="KW-0175">Coiled coil</keyword>